<name>S9S0P4_9RHOB</name>
<evidence type="ECO:0000313" key="1">
    <source>
        <dbReference type="EMBL" id="EPX83805.1"/>
    </source>
</evidence>
<dbReference type="AlphaFoldDB" id="S9S0P4"/>
<sequence length="78" mass="8329">MTTHSTTAMAVVIQAFLFRWVTWGAPSCVPGTTSPASPCVTIRIGSTTKKVMNQMTAKRTRADVIVMTGVSGTGQKRL</sequence>
<evidence type="ECO:0000313" key="2">
    <source>
        <dbReference type="Proteomes" id="UP000015346"/>
    </source>
</evidence>
<reference evidence="1 2" key="1">
    <citation type="journal article" date="2013" name="Stand. Genomic Sci.">
        <title>Genome sequence of the reddish-pigmented Rubellimicrobium thermophilum type strain (DSM 16684(T)), a member of the Roseobacter clade.</title>
        <authorList>
            <person name="Fiebig A."/>
            <person name="Riedel T."/>
            <person name="Gronow S."/>
            <person name="Petersen J."/>
            <person name="Klenk H.P."/>
            <person name="Goker M."/>
        </authorList>
    </citation>
    <scope>NUCLEOTIDE SEQUENCE [LARGE SCALE GENOMIC DNA]</scope>
    <source>
        <strain evidence="1 2">DSM 16684</strain>
    </source>
</reference>
<dbReference type="HOGENOM" id="CLU_2619847_0_0_5"/>
<organism evidence="1 2">
    <name type="scientific">Rubellimicrobium thermophilum DSM 16684</name>
    <dbReference type="NCBI Taxonomy" id="1123069"/>
    <lineage>
        <taxon>Bacteria</taxon>
        <taxon>Pseudomonadati</taxon>
        <taxon>Pseudomonadota</taxon>
        <taxon>Alphaproteobacteria</taxon>
        <taxon>Rhodobacterales</taxon>
        <taxon>Roseobacteraceae</taxon>
        <taxon>Rubellimicrobium</taxon>
    </lineage>
</organism>
<dbReference type="EMBL" id="AOLV01000029">
    <property type="protein sequence ID" value="EPX83805.1"/>
    <property type="molecule type" value="Genomic_DNA"/>
</dbReference>
<comment type="caution">
    <text evidence="1">The sequence shown here is derived from an EMBL/GenBank/DDBJ whole genome shotgun (WGS) entry which is preliminary data.</text>
</comment>
<gene>
    <name evidence="1" type="ORF">ruthe_02603</name>
</gene>
<accession>S9S0P4</accession>
<proteinExistence type="predicted"/>
<keyword evidence="2" id="KW-1185">Reference proteome</keyword>
<protein>
    <submittedName>
        <fullName evidence="1">Uncharacterized protein</fullName>
    </submittedName>
</protein>
<dbReference type="STRING" id="1123069.ruthe_02603"/>
<dbReference type="Proteomes" id="UP000015346">
    <property type="component" value="Unassembled WGS sequence"/>
</dbReference>